<dbReference type="GO" id="GO:0032324">
    <property type="term" value="P:molybdopterin cofactor biosynthetic process"/>
    <property type="evidence" value="ECO:0007669"/>
    <property type="project" value="UniProtKB-ARBA"/>
</dbReference>
<evidence type="ECO:0000256" key="6">
    <source>
        <dbReference type="ARBA" id="ARBA00023014"/>
    </source>
</evidence>
<dbReference type="InterPro" id="IPR058240">
    <property type="entry name" value="rSAM_sf"/>
</dbReference>
<dbReference type="Pfam" id="PF04055">
    <property type="entry name" value="Radical_SAM"/>
    <property type="match status" value="1"/>
</dbReference>
<dbReference type="SFLD" id="SFLDG01067">
    <property type="entry name" value="SPASM/twitch_domain_containing"/>
    <property type="match status" value="1"/>
</dbReference>
<keyword evidence="5" id="KW-0408">Iron</keyword>
<accession>A0A498R4D3</accession>
<comment type="cofactor">
    <cofactor evidence="1">
        <name>[4Fe-4S] cluster</name>
        <dbReference type="ChEBI" id="CHEBI:49883"/>
    </cofactor>
</comment>
<dbReference type="PROSITE" id="PS51918">
    <property type="entry name" value="RADICAL_SAM"/>
    <property type="match status" value="1"/>
</dbReference>
<dbReference type="GO" id="GO:0046872">
    <property type="term" value="F:metal ion binding"/>
    <property type="evidence" value="ECO:0007669"/>
    <property type="project" value="UniProtKB-KW"/>
</dbReference>
<dbReference type="OrthoDB" id="7021155at2"/>
<keyword evidence="2" id="KW-0004">4Fe-4S</keyword>
<keyword evidence="3" id="KW-0949">S-adenosyl-L-methionine</keyword>
<reference evidence="8 9" key="1">
    <citation type="submission" date="2018-06" db="EMBL/GenBank/DDBJ databases">
        <authorList>
            <person name="Strepis N."/>
        </authorList>
    </citation>
    <scope>NUCLEOTIDE SEQUENCE [LARGE SCALE GENOMIC DNA]</scope>
    <source>
        <strain evidence="8">LUCI</strain>
    </source>
</reference>
<gene>
    <name evidence="8" type="ORF">LUCI_0339</name>
</gene>
<dbReference type="InterPro" id="IPR050377">
    <property type="entry name" value="Radical_SAM_PqqE_MftC-like"/>
</dbReference>
<dbReference type="PROSITE" id="PS01305">
    <property type="entry name" value="MOAA_NIFB_PQQE"/>
    <property type="match status" value="1"/>
</dbReference>
<dbReference type="GO" id="GO:0051539">
    <property type="term" value="F:4 iron, 4 sulfur cluster binding"/>
    <property type="evidence" value="ECO:0007669"/>
    <property type="project" value="UniProtKB-KW"/>
</dbReference>
<organism evidence="8 9">
    <name type="scientific">Lucifera butyrica</name>
    <dbReference type="NCBI Taxonomy" id="1351585"/>
    <lineage>
        <taxon>Bacteria</taxon>
        <taxon>Bacillati</taxon>
        <taxon>Bacillota</taxon>
        <taxon>Negativicutes</taxon>
        <taxon>Veillonellales</taxon>
        <taxon>Veillonellaceae</taxon>
        <taxon>Lucifera</taxon>
    </lineage>
</organism>
<keyword evidence="6" id="KW-0411">Iron-sulfur</keyword>
<dbReference type="AlphaFoldDB" id="A0A498R4D3"/>
<keyword evidence="4" id="KW-0479">Metal-binding</keyword>
<dbReference type="Gene3D" id="3.20.20.70">
    <property type="entry name" value="Aldolase class I"/>
    <property type="match status" value="1"/>
</dbReference>
<evidence type="ECO:0000313" key="8">
    <source>
        <dbReference type="EMBL" id="VBB05132.1"/>
    </source>
</evidence>
<dbReference type="InterPro" id="IPR006638">
    <property type="entry name" value="Elp3/MiaA/NifB-like_rSAM"/>
</dbReference>
<evidence type="ECO:0000256" key="1">
    <source>
        <dbReference type="ARBA" id="ARBA00001966"/>
    </source>
</evidence>
<dbReference type="InterPro" id="IPR023885">
    <property type="entry name" value="4Fe4S-binding_SPASM_dom"/>
</dbReference>
<evidence type="ECO:0000313" key="9">
    <source>
        <dbReference type="Proteomes" id="UP000277811"/>
    </source>
</evidence>
<dbReference type="SFLD" id="SFLDS00029">
    <property type="entry name" value="Radical_SAM"/>
    <property type="match status" value="1"/>
</dbReference>
<dbReference type="SMART" id="SM00729">
    <property type="entry name" value="Elp3"/>
    <property type="match status" value="1"/>
</dbReference>
<sequence length="344" mass="38787">MAHKHFPGSAWVYTRQEIEEARNNGKLLNCDIEVSRKCNLRCQFCYSESGNQLKDEMNLYEIKGIIQEVANLGGKTITLTGGEPTIYPHFFELAKYINSLGMITLCFTNGTCITPDIAKKMLELSIHPCVSLESVNPDIHDDMVGCKGAFQRTLEGINNLINVGYTDKLPLTTNSVITSKNYAYLHELWDYVKSKNIDPFFLRLISSGRSREHDELYVSKEEIEKLAEKISGLKNQDLAICLPSMGEEGCVKHFFSCHIDTQGYVQLCSGVNIHCGNIRQKRLSDIIHESPLINLMRNIDKNIQGKCKSCTYHEKCYGCRGVTYAQTGDLVGADPLCWHEKIVS</sequence>
<dbReference type="RefSeq" id="WP_122626138.1">
    <property type="nucleotide sequence ID" value="NZ_UPPP01000053.1"/>
</dbReference>
<dbReference type="Pfam" id="PF13186">
    <property type="entry name" value="SPASM"/>
    <property type="match status" value="1"/>
</dbReference>
<dbReference type="PANTHER" id="PTHR11228:SF34">
    <property type="entry name" value="TUNGSTEN-CONTAINING ALDEHYDE FERREDOXIN OXIDOREDUCTASE COFACTOR MODIFYING PROTEIN"/>
    <property type="match status" value="1"/>
</dbReference>
<protein>
    <submittedName>
        <fullName evidence="8">Radical sam</fullName>
    </submittedName>
</protein>
<dbReference type="InterPro" id="IPR017200">
    <property type="entry name" value="PqqE-like"/>
</dbReference>
<evidence type="ECO:0000256" key="5">
    <source>
        <dbReference type="ARBA" id="ARBA00023004"/>
    </source>
</evidence>
<dbReference type="Proteomes" id="UP000277811">
    <property type="component" value="Unassembled WGS sequence"/>
</dbReference>
<dbReference type="InterPro" id="IPR000385">
    <property type="entry name" value="MoaA_NifB_PqqE_Fe-S-bd_CS"/>
</dbReference>
<dbReference type="InterPro" id="IPR013785">
    <property type="entry name" value="Aldolase_TIM"/>
</dbReference>
<evidence type="ECO:0000259" key="7">
    <source>
        <dbReference type="PROSITE" id="PS51918"/>
    </source>
</evidence>
<keyword evidence="9" id="KW-1185">Reference proteome</keyword>
<dbReference type="PANTHER" id="PTHR11228">
    <property type="entry name" value="RADICAL SAM DOMAIN PROTEIN"/>
    <property type="match status" value="1"/>
</dbReference>
<dbReference type="CDD" id="cd01335">
    <property type="entry name" value="Radical_SAM"/>
    <property type="match status" value="1"/>
</dbReference>
<dbReference type="InterPro" id="IPR007197">
    <property type="entry name" value="rSAM"/>
</dbReference>
<proteinExistence type="predicted"/>
<dbReference type="GO" id="GO:0003824">
    <property type="term" value="F:catalytic activity"/>
    <property type="evidence" value="ECO:0007669"/>
    <property type="project" value="InterPro"/>
</dbReference>
<dbReference type="EMBL" id="UPPP01000053">
    <property type="protein sequence ID" value="VBB05132.1"/>
    <property type="molecule type" value="Genomic_DNA"/>
</dbReference>
<dbReference type="PIRSF" id="PIRSF037420">
    <property type="entry name" value="PQQ_syn_pqqE"/>
    <property type="match status" value="1"/>
</dbReference>
<dbReference type="SFLD" id="SFLDG01386">
    <property type="entry name" value="main_SPASM_domain-containing"/>
    <property type="match status" value="1"/>
</dbReference>
<evidence type="ECO:0000256" key="3">
    <source>
        <dbReference type="ARBA" id="ARBA00022691"/>
    </source>
</evidence>
<evidence type="ECO:0000256" key="4">
    <source>
        <dbReference type="ARBA" id="ARBA00022723"/>
    </source>
</evidence>
<dbReference type="SUPFAM" id="SSF102114">
    <property type="entry name" value="Radical SAM enzymes"/>
    <property type="match status" value="1"/>
</dbReference>
<evidence type="ECO:0000256" key="2">
    <source>
        <dbReference type="ARBA" id="ARBA00022485"/>
    </source>
</evidence>
<feature type="domain" description="Radical SAM core" evidence="7">
    <location>
        <begin position="24"/>
        <end position="237"/>
    </location>
</feature>
<name>A0A498R4D3_9FIRM</name>